<keyword evidence="1" id="KW-1133">Transmembrane helix</keyword>
<evidence type="ECO:0000256" key="2">
    <source>
        <dbReference type="SAM" id="SignalP"/>
    </source>
</evidence>
<feature type="transmembrane region" description="Helical" evidence="1">
    <location>
        <begin position="283"/>
        <end position="304"/>
    </location>
</feature>
<name>A0ABP1RM13_9HEXA</name>
<comment type="caution">
    <text evidence="3">The sequence shown here is derived from an EMBL/GenBank/DDBJ whole genome shotgun (WGS) entry which is preliminary data.</text>
</comment>
<keyword evidence="2" id="KW-0732">Signal</keyword>
<gene>
    <name evidence="3" type="ORF">ODALV1_LOCUS23725</name>
</gene>
<organism evidence="3 4">
    <name type="scientific">Orchesella dallaii</name>
    <dbReference type="NCBI Taxonomy" id="48710"/>
    <lineage>
        <taxon>Eukaryota</taxon>
        <taxon>Metazoa</taxon>
        <taxon>Ecdysozoa</taxon>
        <taxon>Arthropoda</taxon>
        <taxon>Hexapoda</taxon>
        <taxon>Collembola</taxon>
        <taxon>Entomobryomorpha</taxon>
        <taxon>Entomobryoidea</taxon>
        <taxon>Orchesellidae</taxon>
        <taxon>Orchesellinae</taxon>
        <taxon>Orchesella</taxon>
    </lineage>
</organism>
<evidence type="ECO:0000313" key="3">
    <source>
        <dbReference type="EMBL" id="CAL8130441.1"/>
    </source>
</evidence>
<keyword evidence="4" id="KW-1185">Reference proteome</keyword>
<feature type="chain" id="PRO_5045673700" evidence="2">
    <location>
        <begin position="19"/>
        <end position="339"/>
    </location>
</feature>
<reference evidence="3 4" key="1">
    <citation type="submission" date="2024-08" db="EMBL/GenBank/DDBJ databases">
        <authorList>
            <person name="Cucini C."/>
            <person name="Frati F."/>
        </authorList>
    </citation>
    <scope>NUCLEOTIDE SEQUENCE [LARGE SCALE GENOMIC DNA]</scope>
</reference>
<keyword evidence="1" id="KW-0812">Transmembrane</keyword>
<protein>
    <submittedName>
        <fullName evidence="3">Uncharacterized protein</fullName>
    </submittedName>
</protein>
<proteinExistence type="predicted"/>
<dbReference type="Proteomes" id="UP001642540">
    <property type="component" value="Unassembled WGS sequence"/>
</dbReference>
<evidence type="ECO:0000256" key="1">
    <source>
        <dbReference type="SAM" id="Phobius"/>
    </source>
</evidence>
<sequence>MMLQFILYRFYLVEIVVGTNWNVAVTSLGRLQACTHCVGNWVLLQFTSKETGIGGKCSEFKTFLNVVDSVRFGKSILIKGIHFRFDISDEIKEYFVKNEKEIESQIVETETLISLGRDLNYRMGIVSNLSTCMQIVRRYIHLKPTNSRISEFLKRIDYLICEETLSMEINYNIKDIMEFFDTHLYLNQFFMKFQPHLELSFRFGSAYNISYLPIQAFDSESMSKQGWWAIKNYSDLSSALSYEERYAAHTASNMFRPFPLIPVPTFNTPQGGTKTVAALSTNLYLVGLAVVVLVLLFCGLCLQYRKRKIRSSNKISLHNLQLRTLHQFFGSQCSVLTYI</sequence>
<accession>A0ABP1RM13</accession>
<keyword evidence="1" id="KW-0472">Membrane</keyword>
<evidence type="ECO:0000313" key="4">
    <source>
        <dbReference type="Proteomes" id="UP001642540"/>
    </source>
</evidence>
<dbReference type="EMBL" id="CAXLJM020000082">
    <property type="protein sequence ID" value="CAL8130441.1"/>
    <property type="molecule type" value="Genomic_DNA"/>
</dbReference>
<feature type="signal peptide" evidence="2">
    <location>
        <begin position="1"/>
        <end position="18"/>
    </location>
</feature>